<protein>
    <submittedName>
        <fullName evidence="3">Uncharacterized protein</fullName>
    </submittedName>
</protein>
<dbReference type="EMBL" id="NJEU01000161">
    <property type="protein sequence ID" value="PHH80236.1"/>
    <property type="molecule type" value="Genomic_DNA"/>
</dbReference>
<feature type="compositionally biased region" description="Low complexity" evidence="1">
    <location>
        <begin position="499"/>
        <end position="514"/>
    </location>
</feature>
<sequence>MVSKTYTALLGAFVAMSGASAQTLVDGDPAKAVTDAGNACYQNKAPVPGEVDYPCNMEPRIAKFCELPPLGEGETEYSQEQLKQHQKCLCDGSYFDDAVSCVKCKEVNALLTDIERDINNNAFKEIRQDFCAATTLEGTVGAYFDKYYGKYRSIAEQEEKKTGYKGVATPRGVPAGNIDIKLYYPNAKVPQGPGVQEFMGRKWMTNGVVGDAPAESEEPTKVDIPARMGKECVADEIVKPQPSGTTSTLMAKPSGAPFPSTNSSMPVTPETRKTTVFMQAEECGCQIFGFGLMARVQLTCGNVKPIDTTVNRNPAPEVVETLPNISNCGCLNQIIQVFVQNTFINGNPAPNAPNGLPSSPSNSQPAGPAGETPAGPQGKTPAGPQAKTPAGPSGSSGKPAGTTEGEEEVCEIIPEEDSSAAPAGPSSEAASPAAPSSKDDSALSPNGSASGPSSDSAPVPAAPGSKAASFAPGPKGSSSGPSRMASSPADECDDEDCEPAAGSVVTPPSPSGSGYRTGAGRVPGTARPSNSPISPADRAEQPLTGGASTAVVSFAAVAVAMVAAF</sequence>
<proteinExistence type="predicted"/>
<gene>
    <name evidence="3" type="ORF">CDD82_1895</name>
</gene>
<accession>A0A2C5ZJR3</accession>
<keyword evidence="2" id="KW-0732">Signal</keyword>
<dbReference type="OrthoDB" id="4927261at2759"/>
<name>A0A2C5ZJR3_9HYPO</name>
<feature type="region of interest" description="Disordered" evidence="1">
    <location>
        <begin position="241"/>
        <end position="268"/>
    </location>
</feature>
<reference evidence="3 4" key="1">
    <citation type="submission" date="2017-06" db="EMBL/GenBank/DDBJ databases">
        <title>Ant-infecting Ophiocordyceps genomes reveal a high diversity of potential behavioral manipulation genes and a possible major role for enterotoxins.</title>
        <authorList>
            <person name="De Bekker C."/>
            <person name="Evans H.C."/>
            <person name="Brachmann A."/>
            <person name="Hughes D.P."/>
        </authorList>
    </citation>
    <scope>NUCLEOTIDE SEQUENCE [LARGE SCALE GENOMIC DNA]</scope>
    <source>
        <strain evidence="3 4">1348a</strain>
    </source>
</reference>
<evidence type="ECO:0000313" key="3">
    <source>
        <dbReference type="EMBL" id="PHH80236.1"/>
    </source>
</evidence>
<evidence type="ECO:0000313" key="4">
    <source>
        <dbReference type="Proteomes" id="UP000224854"/>
    </source>
</evidence>
<organism evidence="3 4">
    <name type="scientific">Ophiocordyceps australis</name>
    <dbReference type="NCBI Taxonomy" id="1399860"/>
    <lineage>
        <taxon>Eukaryota</taxon>
        <taxon>Fungi</taxon>
        <taxon>Dikarya</taxon>
        <taxon>Ascomycota</taxon>
        <taxon>Pezizomycotina</taxon>
        <taxon>Sordariomycetes</taxon>
        <taxon>Hypocreomycetidae</taxon>
        <taxon>Hypocreales</taxon>
        <taxon>Ophiocordycipitaceae</taxon>
        <taxon>Ophiocordyceps</taxon>
    </lineage>
</organism>
<feature type="compositionally biased region" description="Acidic residues" evidence="1">
    <location>
        <begin position="404"/>
        <end position="418"/>
    </location>
</feature>
<feature type="chain" id="PRO_5012225845" evidence="2">
    <location>
        <begin position="22"/>
        <end position="565"/>
    </location>
</feature>
<feature type="region of interest" description="Disordered" evidence="1">
    <location>
        <begin position="349"/>
        <end position="545"/>
    </location>
</feature>
<dbReference type="Proteomes" id="UP000224854">
    <property type="component" value="Unassembled WGS sequence"/>
</dbReference>
<keyword evidence="4" id="KW-1185">Reference proteome</keyword>
<evidence type="ECO:0000256" key="1">
    <source>
        <dbReference type="SAM" id="MobiDB-lite"/>
    </source>
</evidence>
<evidence type="ECO:0000256" key="2">
    <source>
        <dbReference type="SAM" id="SignalP"/>
    </source>
</evidence>
<comment type="caution">
    <text evidence="3">The sequence shown here is derived from an EMBL/GenBank/DDBJ whole genome shotgun (WGS) entry which is preliminary data.</text>
</comment>
<feature type="compositionally biased region" description="Low complexity" evidence="1">
    <location>
        <begin position="386"/>
        <end position="403"/>
    </location>
</feature>
<feature type="compositionally biased region" description="Low complexity" evidence="1">
    <location>
        <begin position="419"/>
        <end position="489"/>
    </location>
</feature>
<dbReference type="AlphaFoldDB" id="A0A2C5ZJR3"/>
<feature type="signal peptide" evidence="2">
    <location>
        <begin position="1"/>
        <end position="21"/>
    </location>
</feature>
<feature type="compositionally biased region" description="Low complexity" evidence="1">
    <location>
        <begin position="349"/>
        <end position="378"/>
    </location>
</feature>